<evidence type="ECO:0000313" key="2">
    <source>
        <dbReference type="Proteomes" id="UP000789396"/>
    </source>
</evidence>
<protein>
    <submittedName>
        <fullName evidence="1">14809_t:CDS:1</fullName>
    </submittedName>
</protein>
<dbReference type="Proteomes" id="UP000789396">
    <property type="component" value="Unassembled WGS sequence"/>
</dbReference>
<accession>A0A9N9JXW1</accession>
<organism evidence="1 2">
    <name type="scientific">Racocetra fulgida</name>
    <dbReference type="NCBI Taxonomy" id="60492"/>
    <lineage>
        <taxon>Eukaryota</taxon>
        <taxon>Fungi</taxon>
        <taxon>Fungi incertae sedis</taxon>
        <taxon>Mucoromycota</taxon>
        <taxon>Glomeromycotina</taxon>
        <taxon>Glomeromycetes</taxon>
        <taxon>Diversisporales</taxon>
        <taxon>Gigasporaceae</taxon>
        <taxon>Racocetra</taxon>
    </lineage>
</organism>
<sequence length="107" mass="12353">IASHKKAGADNNIIRLYGFTKMKVNAYNSELSYALILEFADNGTLRNYLRKNPDLRLAGYLPYMDPYALKNSEQKLQIISVLLWEISSLRPPFDGKDRNDLYIQILK</sequence>
<comment type="caution">
    <text evidence="1">The sequence shown here is derived from an EMBL/GenBank/DDBJ whole genome shotgun (WGS) entry which is preliminary data.</text>
</comment>
<proteinExistence type="predicted"/>
<feature type="non-terminal residue" evidence="1">
    <location>
        <position position="1"/>
    </location>
</feature>
<name>A0A9N9JXW1_9GLOM</name>
<dbReference type="EMBL" id="CAJVPZ010073783">
    <property type="protein sequence ID" value="CAG8802497.1"/>
    <property type="molecule type" value="Genomic_DNA"/>
</dbReference>
<evidence type="ECO:0000313" key="1">
    <source>
        <dbReference type="EMBL" id="CAG8802497.1"/>
    </source>
</evidence>
<dbReference type="SUPFAM" id="SSF56112">
    <property type="entry name" value="Protein kinase-like (PK-like)"/>
    <property type="match status" value="1"/>
</dbReference>
<reference evidence="1" key="1">
    <citation type="submission" date="2021-06" db="EMBL/GenBank/DDBJ databases">
        <authorList>
            <person name="Kallberg Y."/>
            <person name="Tangrot J."/>
            <person name="Rosling A."/>
        </authorList>
    </citation>
    <scope>NUCLEOTIDE SEQUENCE</scope>
    <source>
        <strain evidence="1">IN212</strain>
    </source>
</reference>
<feature type="non-terminal residue" evidence="1">
    <location>
        <position position="107"/>
    </location>
</feature>
<gene>
    <name evidence="1" type="ORF">RFULGI_LOCUS17885</name>
</gene>
<dbReference type="AlphaFoldDB" id="A0A9N9JXW1"/>
<dbReference type="InterPro" id="IPR011009">
    <property type="entry name" value="Kinase-like_dom_sf"/>
</dbReference>
<dbReference type="OrthoDB" id="10261027at2759"/>
<keyword evidence="2" id="KW-1185">Reference proteome</keyword>